<dbReference type="PANTHER" id="PTHR42800">
    <property type="entry name" value="EXOINULINASE INUD (AFU_ORTHOLOGUE AFUA_5G00480)"/>
    <property type="match status" value="1"/>
</dbReference>
<dbReference type="InterPro" id="IPR013320">
    <property type="entry name" value="ConA-like_dom_sf"/>
</dbReference>
<dbReference type="SUPFAM" id="SSF75005">
    <property type="entry name" value="Arabinanase/levansucrase/invertase"/>
    <property type="match status" value="1"/>
</dbReference>
<protein>
    <submittedName>
        <fullName evidence="7">Glycoside hydrolase family 32 protein</fullName>
    </submittedName>
</protein>
<organism evidence="7 8">
    <name type="scientific">Marinicrinis sediminis</name>
    <dbReference type="NCBI Taxonomy" id="1652465"/>
    <lineage>
        <taxon>Bacteria</taxon>
        <taxon>Bacillati</taxon>
        <taxon>Bacillota</taxon>
        <taxon>Bacilli</taxon>
        <taxon>Bacillales</taxon>
        <taxon>Paenibacillaceae</taxon>
    </lineage>
</organism>
<dbReference type="GO" id="GO:0016787">
    <property type="term" value="F:hydrolase activity"/>
    <property type="evidence" value="ECO:0007669"/>
    <property type="project" value="UniProtKB-KW"/>
</dbReference>
<feature type="domain" description="Glycosyl hydrolase family 32 C-terminal" evidence="6">
    <location>
        <begin position="335"/>
        <end position="486"/>
    </location>
</feature>
<name>A0ABW5RCZ6_9BACL</name>
<dbReference type="InterPro" id="IPR001362">
    <property type="entry name" value="Glyco_hydro_32"/>
</dbReference>
<dbReference type="CDD" id="cd18622">
    <property type="entry name" value="GH32_Inu-like"/>
    <property type="match status" value="1"/>
</dbReference>
<keyword evidence="8" id="KW-1185">Reference proteome</keyword>
<feature type="domain" description="Glycosyl hydrolase family 32 N-terminal" evidence="5">
    <location>
        <begin position="17"/>
        <end position="332"/>
    </location>
</feature>
<evidence type="ECO:0000313" key="7">
    <source>
        <dbReference type="EMBL" id="MFD2672566.1"/>
    </source>
</evidence>
<evidence type="ECO:0000256" key="4">
    <source>
        <dbReference type="RuleBase" id="RU362110"/>
    </source>
</evidence>
<dbReference type="Pfam" id="PF08244">
    <property type="entry name" value="Glyco_hydro_32C"/>
    <property type="match status" value="1"/>
</dbReference>
<evidence type="ECO:0000256" key="3">
    <source>
        <dbReference type="ARBA" id="ARBA00023295"/>
    </source>
</evidence>
<dbReference type="Pfam" id="PF00251">
    <property type="entry name" value="Glyco_hydro_32N"/>
    <property type="match status" value="1"/>
</dbReference>
<keyword evidence="3 4" id="KW-0326">Glycosidase</keyword>
<comment type="similarity">
    <text evidence="1 4">Belongs to the glycosyl hydrolase 32 family.</text>
</comment>
<reference evidence="8" key="1">
    <citation type="journal article" date="2019" name="Int. J. Syst. Evol. Microbiol.">
        <title>The Global Catalogue of Microorganisms (GCM) 10K type strain sequencing project: providing services to taxonomists for standard genome sequencing and annotation.</title>
        <authorList>
            <consortium name="The Broad Institute Genomics Platform"/>
            <consortium name="The Broad Institute Genome Sequencing Center for Infectious Disease"/>
            <person name="Wu L."/>
            <person name="Ma J."/>
        </authorList>
    </citation>
    <scope>NUCLEOTIDE SEQUENCE [LARGE SCALE GENOMIC DNA]</scope>
    <source>
        <strain evidence="8">KCTC 33676</strain>
    </source>
</reference>
<evidence type="ECO:0000313" key="8">
    <source>
        <dbReference type="Proteomes" id="UP001597497"/>
    </source>
</evidence>
<dbReference type="Proteomes" id="UP001597497">
    <property type="component" value="Unassembled WGS sequence"/>
</dbReference>
<dbReference type="RefSeq" id="WP_379930130.1">
    <property type="nucleotide sequence ID" value="NZ_JBHUMM010000042.1"/>
</dbReference>
<dbReference type="Gene3D" id="2.115.10.20">
    <property type="entry name" value="Glycosyl hydrolase domain, family 43"/>
    <property type="match status" value="1"/>
</dbReference>
<dbReference type="InterPro" id="IPR013148">
    <property type="entry name" value="Glyco_hydro_32_N"/>
</dbReference>
<dbReference type="InterPro" id="IPR023296">
    <property type="entry name" value="Glyco_hydro_beta-prop_sf"/>
</dbReference>
<dbReference type="Gene3D" id="2.60.120.560">
    <property type="entry name" value="Exo-inulinase, domain 1"/>
    <property type="match status" value="1"/>
</dbReference>
<dbReference type="InterPro" id="IPR013189">
    <property type="entry name" value="Glyco_hydro_32_C"/>
</dbReference>
<comment type="caution">
    <text evidence="7">The sequence shown here is derived from an EMBL/GenBank/DDBJ whole genome shotgun (WGS) entry which is preliminary data.</text>
</comment>
<keyword evidence="2 4" id="KW-0378">Hydrolase</keyword>
<evidence type="ECO:0000256" key="1">
    <source>
        <dbReference type="ARBA" id="ARBA00009902"/>
    </source>
</evidence>
<evidence type="ECO:0000256" key="2">
    <source>
        <dbReference type="ARBA" id="ARBA00022801"/>
    </source>
</evidence>
<dbReference type="InterPro" id="IPR018053">
    <property type="entry name" value="Glyco_hydro_32_AS"/>
</dbReference>
<dbReference type="EMBL" id="JBHUMM010000042">
    <property type="protein sequence ID" value="MFD2672566.1"/>
    <property type="molecule type" value="Genomic_DNA"/>
</dbReference>
<sequence length="507" mass="57719">MTVTYLLYKEPFRPQYHFTPSRHWMNDPNGMVYYEGEYHLFYQHHPESSVWGPMHWGHAVSTDMVNWEHLPIAFCPDEHGAIFSGSAVVDWNDSSGFFHGGHGLVAIFTHHDEDSSGRVRQRQSLAYSRDKGRSWEMYAHNPVLSDTEIVDFRDPKVIWHASSQKWIMSLAANDHIRFYSSPDLLEWAFESSFGHDDGNHDAVWECPDLFELAVEGQQGVSKWVLLVSVGDDPNVPEGSRTQYFIGQFDGQRFVCEDEPDTVRWLDDGRDNYAGVTFSDLPPTDGRRILMGWMSNWKYANLTPTEAWRGSMTLPRELKLLHGETGTELIQVPVKELEQLRADHTQWSEVPVMPGVNPVRQVEGRQLEIIAQFEPGDASEFGFRLRLSDREETVVGYRVQDAELFVDRTRSGETAFHPAFAAEHSTALSLQSGKLYMRMFIDWSSIEVFGNEGQVVMTDLIFANPNSTGVEVYSKGGTARLISLDVYQMKSVYDTGQQEVASTLAATR</sequence>
<evidence type="ECO:0000259" key="6">
    <source>
        <dbReference type="Pfam" id="PF08244"/>
    </source>
</evidence>
<proteinExistence type="inferred from homology"/>
<dbReference type="PROSITE" id="PS00609">
    <property type="entry name" value="GLYCOSYL_HYDROL_F32"/>
    <property type="match status" value="1"/>
</dbReference>
<accession>A0ABW5RCZ6</accession>
<evidence type="ECO:0000259" key="5">
    <source>
        <dbReference type="Pfam" id="PF00251"/>
    </source>
</evidence>
<dbReference type="SMART" id="SM00640">
    <property type="entry name" value="Glyco_32"/>
    <property type="match status" value="1"/>
</dbReference>
<gene>
    <name evidence="7" type="ORF">ACFSUC_13440</name>
</gene>
<dbReference type="PANTHER" id="PTHR42800:SF1">
    <property type="entry name" value="EXOINULINASE INUD (AFU_ORTHOLOGUE AFUA_5G00480)"/>
    <property type="match status" value="1"/>
</dbReference>
<dbReference type="SUPFAM" id="SSF49899">
    <property type="entry name" value="Concanavalin A-like lectins/glucanases"/>
    <property type="match status" value="1"/>
</dbReference>